<dbReference type="Gene3D" id="2.60.40.1180">
    <property type="entry name" value="Golgi alpha-mannosidase II"/>
    <property type="match status" value="1"/>
</dbReference>
<dbReference type="GeneID" id="59309771"/>
<proteinExistence type="inferred from homology"/>
<dbReference type="PANTHER" id="PTHR11069:SF23">
    <property type="entry name" value="LYSOSOMAL ACID GLUCOSYLCERAMIDASE"/>
    <property type="match status" value="1"/>
</dbReference>
<sequence length="565" mass="59910">MLYSLVLPALAFQASLALGDTSVTVNTNKKLQVIDGFGVSEAYGHAKQFQNLGPGPQKEGLDLLFNTTTGAGLSIIRNKIGCDASNSITSTNTDNPEKQPVFHFDGDDDGQVWFSKQAMSYGVDTIYANAWSAPVYMKSATSMGRLCGTPGVSCSSGDWRQRYVEMIAAYLSYYKAAGILVSHVGFLNEGDGSDFMLSTAEQAADVIPLLHSALQSKGLGDIKMTCCDNIGWRSQMDYTAKLAELDVEKYLSVITSHEYSSSPDQPMNTTLPTWMSEGAANDQAFATAWYVNGGSNEGFTWAVKIAQGIVNADLSAYIYWEGVETNNKGSLSHVVDTDGTKFTVSSILWAIAHWSRHIRPGAHRLSTSGVVQNTIVGAFENVDGSVVMVLTNSGTTAQTVDLGVSGSTFSTAQAFTSDAEAQMVDTKVTLSGGSVKVTVPVHGVVTVKLTTAKSSKPVSTAVSMQSVPTSTSVKHISKPSSTTLSIVKTPTPAQATSVVETASAAKYPVPPVPSKGSTTSVAKKGTEKSTTKKGSKKSSNRSHKAHSATHRRCGHGNHRRGHCAN</sequence>
<feature type="region of interest" description="Disordered" evidence="4">
    <location>
        <begin position="507"/>
        <end position="565"/>
    </location>
</feature>
<evidence type="ECO:0000256" key="2">
    <source>
        <dbReference type="ARBA" id="ARBA00022729"/>
    </source>
</evidence>
<gene>
    <name evidence="8" type="ORF">FSUBG_10472</name>
</gene>
<dbReference type="SUPFAM" id="SSF51445">
    <property type="entry name" value="(Trans)glycosidases"/>
    <property type="match status" value="1"/>
</dbReference>
<evidence type="ECO:0000256" key="1">
    <source>
        <dbReference type="ARBA" id="ARBA00005382"/>
    </source>
</evidence>
<feature type="domain" description="Glycosyl hydrolase family 30 beta sandwich" evidence="7">
    <location>
        <begin position="361"/>
        <end position="446"/>
    </location>
</feature>
<keyword evidence="8" id="KW-0858">Xylan degradation</keyword>
<evidence type="ECO:0000259" key="6">
    <source>
        <dbReference type="Pfam" id="PF02057"/>
    </source>
</evidence>
<dbReference type="OrthoDB" id="2012278at2759"/>
<feature type="compositionally biased region" description="Basic residues" evidence="4">
    <location>
        <begin position="531"/>
        <end position="565"/>
    </location>
</feature>
<dbReference type="InterPro" id="IPR017853">
    <property type="entry name" value="GH"/>
</dbReference>
<feature type="region of interest" description="Disordered" evidence="4">
    <location>
        <begin position="472"/>
        <end position="492"/>
    </location>
</feature>
<dbReference type="GO" id="GO:0004348">
    <property type="term" value="F:glucosylceramidase activity"/>
    <property type="evidence" value="ECO:0007669"/>
    <property type="project" value="InterPro"/>
</dbReference>
<name>A0A8H5P7P5_GIBSU</name>
<evidence type="ECO:0000313" key="8">
    <source>
        <dbReference type="EMBL" id="KAF5591546.1"/>
    </source>
</evidence>
<evidence type="ECO:0000256" key="3">
    <source>
        <dbReference type="ARBA" id="ARBA00022801"/>
    </source>
</evidence>
<evidence type="ECO:0000256" key="4">
    <source>
        <dbReference type="SAM" id="MobiDB-lite"/>
    </source>
</evidence>
<dbReference type="Proteomes" id="UP000547976">
    <property type="component" value="Unassembled WGS sequence"/>
</dbReference>
<dbReference type="GO" id="GO:0045493">
    <property type="term" value="P:xylan catabolic process"/>
    <property type="evidence" value="ECO:0007669"/>
    <property type="project" value="UniProtKB-KW"/>
</dbReference>
<feature type="chain" id="PRO_5034068040" evidence="5">
    <location>
        <begin position="18"/>
        <end position="565"/>
    </location>
</feature>
<protein>
    <submittedName>
        <fullName evidence="8">Glucuronoxylanase xynC</fullName>
    </submittedName>
</protein>
<dbReference type="EMBL" id="JAAOAV010000182">
    <property type="protein sequence ID" value="KAF5591546.1"/>
    <property type="molecule type" value="Genomic_DNA"/>
</dbReference>
<dbReference type="GO" id="GO:0006680">
    <property type="term" value="P:glucosylceramide catabolic process"/>
    <property type="evidence" value="ECO:0007669"/>
    <property type="project" value="TreeGrafter"/>
</dbReference>
<comment type="caution">
    <text evidence="8">The sequence shown here is derived from an EMBL/GenBank/DDBJ whole genome shotgun (WGS) entry which is preliminary data.</text>
</comment>
<dbReference type="InterPro" id="IPR001139">
    <property type="entry name" value="Glyco_hydro_30"/>
</dbReference>
<organism evidence="8 9">
    <name type="scientific">Gibberella subglutinans</name>
    <name type="common">Fusarium subglutinans</name>
    <dbReference type="NCBI Taxonomy" id="42677"/>
    <lineage>
        <taxon>Eukaryota</taxon>
        <taxon>Fungi</taxon>
        <taxon>Dikarya</taxon>
        <taxon>Ascomycota</taxon>
        <taxon>Pezizomycotina</taxon>
        <taxon>Sordariomycetes</taxon>
        <taxon>Hypocreomycetidae</taxon>
        <taxon>Hypocreales</taxon>
        <taxon>Nectriaceae</taxon>
        <taxon>Fusarium</taxon>
        <taxon>Fusarium fujikuroi species complex</taxon>
    </lineage>
</organism>
<keyword evidence="9" id="KW-1185">Reference proteome</keyword>
<dbReference type="PANTHER" id="PTHR11069">
    <property type="entry name" value="GLUCOSYLCERAMIDASE"/>
    <property type="match status" value="1"/>
</dbReference>
<reference evidence="8 9" key="1">
    <citation type="submission" date="2020-05" db="EMBL/GenBank/DDBJ databases">
        <title>Identification and distribution of gene clusters putatively required for synthesis of sphingolipid metabolism inhibitors in phylogenetically diverse species of the filamentous fungus Fusarium.</title>
        <authorList>
            <person name="Kim H.-S."/>
            <person name="Busman M."/>
            <person name="Brown D.W."/>
            <person name="Divon H."/>
            <person name="Uhlig S."/>
            <person name="Proctor R.H."/>
        </authorList>
    </citation>
    <scope>NUCLEOTIDE SEQUENCE [LARGE SCALE GENOMIC DNA]</scope>
    <source>
        <strain evidence="8 9">NRRL 66333</strain>
    </source>
</reference>
<comment type="similarity">
    <text evidence="1">Belongs to the glycosyl hydrolase 30 family.</text>
</comment>
<accession>A0A8H5P7P5</accession>
<keyword evidence="8" id="KW-0119">Carbohydrate metabolism</keyword>
<dbReference type="InterPro" id="IPR013780">
    <property type="entry name" value="Glyco_hydro_b"/>
</dbReference>
<dbReference type="GO" id="GO:0016020">
    <property type="term" value="C:membrane"/>
    <property type="evidence" value="ECO:0007669"/>
    <property type="project" value="GOC"/>
</dbReference>
<dbReference type="InterPro" id="IPR049161">
    <property type="entry name" value="GH59_cat"/>
</dbReference>
<dbReference type="AlphaFoldDB" id="A0A8H5P7P5"/>
<keyword evidence="2 5" id="KW-0732">Signal</keyword>
<keyword evidence="8" id="KW-0624">Polysaccharide degradation</keyword>
<keyword evidence="8" id="KW-0326">Glycosidase</keyword>
<evidence type="ECO:0000259" key="7">
    <source>
        <dbReference type="Pfam" id="PF17189"/>
    </source>
</evidence>
<evidence type="ECO:0000313" key="9">
    <source>
        <dbReference type="Proteomes" id="UP000547976"/>
    </source>
</evidence>
<feature type="domain" description="Glycosyl hydrolase family 59 catalytic" evidence="6">
    <location>
        <begin position="54"/>
        <end position="329"/>
    </location>
</feature>
<dbReference type="Pfam" id="PF17189">
    <property type="entry name" value="Glyco_hydro_30C"/>
    <property type="match status" value="1"/>
</dbReference>
<dbReference type="SUPFAM" id="SSF51011">
    <property type="entry name" value="Glycosyl hydrolase domain"/>
    <property type="match status" value="1"/>
</dbReference>
<feature type="signal peptide" evidence="5">
    <location>
        <begin position="1"/>
        <end position="17"/>
    </location>
</feature>
<dbReference type="Pfam" id="PF02057">
    <property type="entry name" value="Glyco_hydro_59"/>
    <property type="match status" value="1"/>
</dbReference>
<evidence type="ECO:0000256" key="5">
    <source>
        <dbReference type="SAM" id="SignalP"/>
    </source>
</evidence>
<keyword evidence="3 8" id="KW-0378">Hydrolase</keyword>
<dbReference type="InterPro" id="IPR033452">
    <property type="entry name" value="GH30_C"/>
</dbReference>
<dbReference type="Gene3D" id="3.20.20.80">
    <property type="entry name" value="Glycosidases"/>
    <property type="match status" value="1"/>
</dbReference>
<dbReference type="RefSeq" id="XP_036534084.1">
    <property type="nucleotide sequence ID" value="XM_036675053.1"/>
</dbReference>